<keyword evidence="3" id="KW-1185">Reference proteome</keyword>
<dbReference type="OrthoDB" id="9870976at2"/>
<sequence>MTDTHPINEVEAACKDAKRVREAAAETADTDRPKRWPAVPISIGVGIGSAALTAALLYANRSRTKR</sequence>
<proteinExistence type="predicted"/>
<organism evidence="2 3">
    <name type="scientific">Sphingomonas desiccabilis</name>
    <dbReference type="NCBI Taxonomy" id="429134"/>
    <lineage>
        <taxon>Bacteria</taxon>
        <taxon>Pseudomonadati</taxon>
        <taxon>Pseudomonadota</taxon>
        <taxon>Alphaproteobacteria</taxon>
        <taxon>Sphingomonadales</taxon>
        <taxon>Sphingomonadaceae</taxon>
        <taxon>Sphingomonas</taxon>
    </lineage>
</organism>
<keyword evidence="1" id="KW-0472">Membrane</keyword>
<keyword evidence="1" id="KW-0812">Transmembrane</keyword>
<evidence type="ECO:0000313" key="3">
    <source>
        <dbReference type="Proteomes" id="UP000292347"/>
    </source>
</evidence>
<dbReference type="RefSeq" id="WP_129342072.1">
    <property type="nucleotide sequence ID" value="NZ_JACIDD010000002.1"/>
</dbReference>
<keyword evidence="1" id="KW-1133">Transmembrane helix</keyword>
<feature type="transmembrane region" description="Helical" evidence="1">
    <location>
        <begin position="38"/>
        <end position="59"/>
    </location>
</feature>
<gene>
    <name evidence="2" type="ORF">EO081_11620</name>
</gene>
<protein>
    <submittedName>
        <fullName evidence="2">Uncharacterized protein</fullName>
    </submittedName>
</protein>
<reference evidence="2 3" key="1">
    <citation type="submission" date="2019-01" db="EMBL/GenBank/DDBJ databases">
        <title>Sphingomonas mucosissima sp. nov. and Sphingomonas desiccabilis sp. nov., from biological soil crusts in the Colorado Plateau, USA.</title>
        <authorList>
            <person name="Zhu D."/>
        </authorList>
    </citation>
    <scope>NUCLEOTIDE SEQUENCE [LARGE SCALE GENOMIC DNA]</scope>
    <source>
        <strain evidence="2 3">CP1D</strain>
    </source>
</reference>
<name>A0A4Q2ITV3_9SPHN</name>
<comment type="caution">
    <text evidence="2">The sequence shown here is derived from an EMBL/GenBank/DDBJ whole genome shotgun (WGS) entry which is preliminary data.</text>
</comment>
<dbReference type="Proteomes" id="UP000292347">
    <property type="component" value="Unassembled WGS sequence"/>
</dbReference>
<dbReference type="EMBL" id="SDPT01000002">
    <property type="protein sequence ID" value="RXZ31841.1"/>
    <property type="molecule type" value="Genomic_DNA"/>
</dbReference>
<accession>A0A4Q2ITV3</accession>
<evidence type="ECO:0000313" key="2">
    <source>
        <dbReference type="EMBL" id="RXZ31841.1"/>
    </source>
</evidence>
<dbReference type="AlphaFoldDB" id="A0A4Q2ITV3"/>
<evidence type="ECO:0000256" key="1">
    <source>
        <dbReference type="SAM" id="Phobius"/>
    </source>
</evidence>